<dbReference type="GO" id="GO:0000976">
    <property type="term" value="F:transcription cis-regulatory region binding"/>
    <property type="evidence" value="ECO:0007669"/>
    <property type="project" value="TreeGrafter"/>
</dbReference>
<evidence type="ECO:0000259" key="5">
    <source>
        <dbReference type="PROSITE" id="PS51755"/>
    </source>
</evidence>
<dbReference type="GO" id="GO:0005829">
    <property type="term" value="C:cytosol"/>
    <property type="evidence" value="ECO:0007669"/>
    <property type="project" value="TreeGrafter"/>
</dbReference>
<dbReference type="PROSITE" id="PS51755">
    <property type="entry name" value="OMPR_PHOB"/>
    <property type="match status" value="1"/>
</dbReference>
<keyword evidence="2" id="KW-0597">Phosphoprotein</keyword>
<dbReference type="RefSeq" id="WP_201674472.1">
    <property type="nucleotide sequence ID" value="NZ_JAEQNE010000002.1"/>
</dbReference>
<feature type="modified residue" description="4-aspartylphosphate" evidence="2">
    <location>
        <position position="54"/>
    </location>
</feature>
<protein>
    <submittedName>
        <fullName evidence="6">Response regulator</fullName>
    </submittedName>
</protein>
<dbReference type="PANTHER" id="PTHR48111">
    <property type="entry name" value="REGULATOR OF RPOS"/>
    <property type="match status" value="1"/>
</dbReference>
<dbReference type="AlphaFoldDB" id="A0A936Z1D5"/>
<dbReference type="SMART" id="SM00448">
    <property type="entry name" value="REC"/>
    <property type="match status" value="1"/>
</dbReference>
<dbReference type="InterPro" id="IPR036388">
    <property type="entry name" value="WH-like_DNA-bd_sf"/>
</dbReference>
<feature type="domain" description="Response regulatory" evidence="4">
    <location>
        <begin position="5"/>
        <end position="118"/>
    </location>
</feature>
<dbReference type="Gene3D" id="1.10.10.10">
    <property type="entry name" value="Winged helix-like DNA-binding domain superfamily/Winged helix DNA-binding domain"/>
    <property type="match status" value="1"/>
</dbReference>
<dbReference type="Gene3D" id="6.10.250.690">
    <property type="match status" value="1"/>
</dbReference>
<organism evidence="6 7">
    <name type="scientific">Ramlibacter monticola</name>
    <dbReference type="NCBI Taxonomy" id="1926872"/>
    <lineage>
        <taxon>Bacteria</taxon>
        <taxon>Pseudomonadati</taxon>
        <taxon>Pseudomonadota</taxon>
        <taxon>Betaproteobacteria</taxon>
        <taxon>Burkholderiales</taxon>
        <taxon>Comamonadaceae</taxon>
        <taxon>Ramlibacter</taxon>
    </lineage>
</organism>
<dbReference type="Pfam" id="PF00486">
    <property type="entry name" value="Trans_reg_C"/>
    <property type="match status" value="1"/>
</dbReference>
<dbReference type="SMART" id="SM00862">
    <property type="entry name" value="Trans_reg_C"/>
    <property type="match status" value="1"/>
</dbReference>
<feature type="domain" description="OmpR/PhoB-type" evidence="5">
    <location>
        <begin position="128"/>
        <end position="227"/>
    </location>
</feature>
<evidence type="ECO:0000259" key="4">
    <source>
        <dbReference type="PROSITE" id="PS50110"/>
    </source>
</evidence>
<dbReference type="InterPro" id="IPR001789">
    <property type="entry name" value="Sig_transdc_resp-reg_receiver"/>
</dbReference>
<feature type="DNA-binding region" description="OmpR/PhoB-type" evidence="3">
    <location>
        <begin position="128"/>
        <end position="227"/>
    </location>
</feature>
<dbReference type="PROSITE" id="PS50110">
    <property type="entry name" value="RESPONSE_REGULATORY"/>
    <property type="match status" value="1"/>
</dbReference>
<dbReference type="CDD" id="cd00383">
    <property type="entry name" value="trans_reg_C"/>
    <property type="match status" value="1"/>
</dbReference>
<gene>
    <name evidence="6" type="ORF">JJ685_12090</name>
</gene>
<proteinExistence type="predicted"/>
<dbReference type="GO" id="GO:0000156">
    <property type="term" value="F:phosphorelay response regulator activity"/>
    <property type="evidence" value="ECO:0007669"/>
    <property type="project" value="TreeGrafter"/>
</dbReference>
<dbReference type="InterPro" id="IPR039420">
    <property type="entry name" value="WalR-like"/>
</dbReference>
<dbReference type="PANTHER" id="PTHR48111:SF50">
    <property type="entry name" value="KDP OPERON TRANSCRIPTIONAL REGULATORY PROTEIN KDPE"/>
    <property type="match status" value="1"/>
</dbReference>
<evidence type="ECO:0000256" key="3">
    <source>
        <dbReference type="PROSITE-ProRule" id="PRU01091"/>
    </source>
</evidence>
<dbReference type="Gene3D" id="3.40.50.2300">
    <property type="match status" value="1"/>
</dbReference>
<evidence type="ECO:0000256" key="2">
    <source>
        <dbReference type="PROSITE-ProRule" id="PRU00169"/>
    </source>
</evidence>
<comment type="caution">
    <text evidence="6">The sequence shown here is derived from an EMBL/GenBank/DDBJ whole genome shotgun (WGS) entry which is preliminary data.</text>
</comment>
<reference evidence="6 7" key="1">
    <citation type="journal article" date="2017" name="Int. J. Syst. Evol. Microbiol.">
        <title>Ramlibacter monticola sp. nov., isolated from forest soil.</title>
        <authorList>
            <person name="Chaudhary D.K."/>
            <person name="Kim J."/>
        </authorList>
    </citation>
    <scope>NUCLEOTIDE SEQUENCE [LARGE SCALE GENOMIC DNA]</scope>
    <source>
        <strain evidence="6 7">KACC 19175</strain>
    </source>
</reference>
<dbReference type="Pfam" id="PF00072">
    <property type="entry name" value="Response_reg"/>
    <property type="match status" value="1"/>
</dbReference>
<dbReference type="InterPro" id="IPR011006">
    <property type="entry name" value="CheY-like_superfamily"/>
</dbReference>
<sequence>MTRPAILVVEDESAIAQFVAASLGAAGMAPRVAGSIGGAEADLGAAPAELLIVDLGLPDGDGVDFIARLRQHRTTPILVLSARTQEAQKIAALDAGADDYLTKPFGVGELLARVRAMLRRSATPPAPAPRLEVGELAFDREAHELRLAGEALHLTPLEWRLFERLARAPGKVVTHRQLLADVWGSEQVDQLHYLRVYMGHLRAKIERDPAEPRYLLTELGVGYRLADE</sequence>
<dbReference type="EMBL" id="JAEQNE010000002">
    <property type="protein sequence ID" value="MBL0391870.1"/>
    <property type="molecule type" value="Genomic_DNA"/>
</dbReference>
<accession>A0A936Z1D5</accession>
<evidence type="ECO:0000313" key="7">
    <source>
        <dbReference type="Proteomes" id="UP000599109"/>
    </source>
</evidence>
<dbReference type="GO" id="GO:0006355">
    <property type="term" value="P:regulation of DNA-templated transcription"/>
    <property type="evidence" value="ECO:0007669"/>
    <property type="project" value="InterPro"/>
</dbReference>
<name>A0A936Z1D5_9BURK</name>
<dbReference type="GO" id="GO:0032993">
    <property type="term" value="C:protein-DNA complex"/>
    <property type="evidence" value="ECO:0007669"/>
    <property type="project" value="TreeGrafter"/>
</dbReference>
<keyword evidence="1 3" id="KW-0238">DNA-binding</keyword>
<dbReference type="Proteomes" id="UP000599109">
    <property type="component" value="Unassembled WGS sequence"/>
</dbReference>
<keyword evidence="7" id="KW-1185">Reference proteome</keyword>
<dbReference type="InterPro" id="IPR001867">
    <property type="entry name" value="OmpR/PhoB-type_DNA-bd"/>
</dbReference>
<evidence type="ECO:0000256" key="1">
    <source>
        <dbReference type="ARBA" id="ARBA00023125"/>
    </source>
</evidence>
<dbReference type="SUPFAM" id="SSF52172">
    <property type="entry name" value="CheY-like"/>
    <property type="match status" value="1"/>
</dbReference>
<evidence type="ECO:0000313" key="6">
    <source>
        <dbReference type="EMBL" id="MBL0391870.1"/>
    </source>
</evidence>